<name>A0ABT6M604_9NOCA</name>
<accession>A0ABT6M604</accession>
<feature type="transmembrane region" description="Helical" evidence="1">
    <location>
        <begin position="20"/>
        <end position="41"/>
    </location>
</feature>
<dbReference type="EMBL" id="JARXVC010000002">
    <property type="protein sequence ID" value="MDH6279748.1"/>
    <property type="molecule type" value="Genomic_DNA"/>
</dbReference>
<protein>
    <submittedName>
        <fullName evidence="2">Uncharacterized protein</fullName>
    </submittedName>
</protein>
<keyword evidence="1" id="KW-0472">Membrane</keyword>
<gene>
    <name evidence="2" type="ORF">M2280_000957</name>
</gene>
<keyword evidence="3" id="KW-1185">Reference proteome</keyword>
<evidence type="ECO:0000313" key="2">
    <source>
        <dbReference type="EMBL" id="MDH6279748.1"/>
    </source>
</evidence>
<organism evidence="2 3">
    <name type="scientific">Prescottella agglutinans</name>
    <dbReference type="NCBI Taxonomy" id="1644129"/>
    <lineage>
        <taxon>Bacteria</taxon>
        <taxon>Bacillati</taxon>
        <taxon>Actinomycetota</taxon>
        <taxon>Actinomycetes</taxon>
        <taxon>Mycobacteriales</taxon>
        <taxon>Nocardiaceae</taxon>
        <taxon>Prescottella</taxon>
    </lineage>
</organism>
<comment type="caution">
    <text evidence="2">The sequence shown here is derived from an EMBL/GenBank/DDBJ whole genome shotgun (WGS) entry which is preliminary data.</text>
</comment>
<evidence type="ECO:0000313" key="3">
    <source>
        <dbReference type="Proteomes" id="UP001160334"/>
    </source>
</evidence>
<evidence type="ECO:0000256" key="1">
    <source>
        <dbReference type="SAM" id="Phobius"/>
    </source>
</evidence>
<reference evidence="2 3" key="1">
    <citation type="submission" date="2023-04" db="EMBL/GenBank/DDBJ databases">
        <title>Forest soil microbial communities from Buena Vista Peninsula, Colon Province, Panama.</title>
        <authorList>
            <person name="Bouskill N."/>
        </authorList>
    </citation>
    <scope>NUCLEOTIDE SEQUENCE [LARGE SCALE GENOMIC DNA]</scope>
    <source>
        <strain evidence="2 3">CFH S0262</strain>
    </source>
</reference>
<proteinExistence type="predicted"/>
<sequence>MGSSDADLALIKQIQPVVSGVGGVLAGIGALLGLVGALAAFS</sequence>
<keyword evidence="1" id="KW-1133">Transmembrane helix</keyword>
<keyword evidence="1" id="KW-0812">Transmembrane</keyword>
<dbReference type="Proteomes" id="UP001160334">
    <property type="component" value="Unassembled WGS sequence"/>
</dbReference>
<dbReference type="RefSeq" id="WP_280759128.1">
    <property type="nucleotide sequence ID" value="NZ_JARXVC010000002.1"/>
</dbReference>